<reference evidence="2 3" key="1">
    <citation type="journal article" date="2011" name="PLoS ONE">
        <title>The entomopathogenic bacterial endosymbionts xenorhabdus and photorhabdus: convergent lifestyles from divergent genomes.</title>
        <authorList>
            <person name="Chaston J.M."/>
            <person name="Suen G."/>
            <person name="Tucker S.L."/>
            <person name="Andersen A.W."/>
            <person name="Bhasin A."/>
            <person name="Bode E."/>
            <person name="Bode H.B."/>
            <person name="Brachmann A.O."/>
            <person name="Cowles C.E."/>
            <person name="Cowles K.N."/>
            <person name="Darby C."/>
            <person name="de Leon L."/>
            <person name="Drace K."/>
            <person name="Du Z."/>
            <person name="Givaudan A."/>
            <person name="Herbert Tran E.E."/>
            <person name="Jewell K.A."/>
            <person name="Knack J.J."/>
            <person name="Krasomil-Osterfeld K.C."/>
            <person name="Kukor R."/>
            <person name="Lanois A."/>
            <person name="Latreille P."/>
            <person name="Leimgruber N.K."/>
            <person name="Lipke C.M."/>
            <person name="Liu R."/>
            <person name="Lu X."/>
            <person name="Martens E.C."/>
            <person name="Marri P.R."/>
            <person name="Medigue C."/>
            <person name="Menard M.L."/>
            <person name="Miller N.M."/>
            <person name="Morales-Soto N."/>
            <person name="Norton S."/>
            <person name="Ogier J.C."/>
            <person name="Orchard S.S."/>
            <person name="Park D."/>
            <person name="Park Y."/>
            <person name="Qurollo B.A."/>
            <person name="Sugar D.R."/>
            <person name="Richards G.R."/>
            <person name="Rouy Z."/>
            <person name="Slominski B."/>
            <person name="Slominski K."/>
            <person name="Snyder H."/>
            <person name="Tjaden B.C."/>
            <person name="van der Hoeven R."/>
            <person name="Welch R.D."/>
            <person name="Wheeler C."/>
            <person name="Xiang B."/>
            <person name="Barbazuk B."/>
            <person name="Gaudriault S."/>
            <person name="Goodner B."/>
            <person name="Slater S.C."/>
            <person name="Forst S."/>
            <person name="Goldman B.S."/>
            <person name="Goodrich-Blair H."/>
        </authorList>
    </citation>
    <scope>NUCLEOTIDE SEQUENCE [LARGE SCALE GENOMIC DNA]</scope>
    <source>
        <strain evidence="3">ATCC 19061 / DSM 3370 / CCUG 14189 / LMG 1036 / NCIMB 9965 / AN6</strain>
    </source>
</reference>
<dbReference type="Gene3D" id="1.10.260.40">
    <property type="entry name" value="lambda repressor-like DNA-binding domains"/>
    <property type="match status" value="1"/>
</dbReference>
<dbReference type="EMBL" id="FN667742">
    <property type="protein sequence ID" value="CBJ91940.1"/>
    <property type="molecule type" value="Genomic_DNA"/>
</dbReference>
<feature type="domain" description="HTH cro/C1-type" evidence="1">
    <location>
        <begin position="20"/>
        <end position="48"/>
    </location>
</feature>
<name>D3VBV1_XENNA</name>
<sequence length="135" mass="14905">MKITIAMSNIAIAKEVYERLEAYRQARGLSQETLVENLGISRPTYARIQKGTCSLGTFIGVLRELSLLEGFNALVPAPTVRPSEVIRAHKRQGSNRKSNIRLTPKHVKATVTGKSTGQNSVKAMLANRTKNKVMQ</sequence>
<evidence type="ECO:0000259" key="1">
    <source>
        <dbReference type="PROSITE" id="PS50943"/>
    </source>
</evidence>
<dbReference type="InterPro" id="IPR001387">
    <property type="entry name" value="Cro/C1-type_HTH"/>
</dbReference>
<keyword evidence="3" id="KW-1185">Reference proteome</keyword>
<dbReference type="RefSeq" id="WP_010848690.1">
    <property type="nucleotide sequence ID" value="NC_014228.1"/>
</dbReference>
<dbReference type="AlphaFoldDB" id="D3VBV1"/>
<dbReference type="Pfam" id="PF01381">
    <property type="entry name" value="HTH_3"/>
    <property type="match status" value="1"/>
</dbReference>
<dbReference type="InterPro" id="IPR010982">
    <property type="entry name" value="Lambda_DNA-bd_dom_sf"/>
</dbReference>
<gene>
    <name evidence="2" type="ordered locus">XNC1_3912</name>
</gene>
<dbReference type="GO" id="GO:0003677">
    <property type="term" value="F:DNA binding"/>
    <property type="evidence" value="ECO:0007669"/>
    <property type="project" value="InterPro"/>
</dbReference>
<dbReference type="Proteomes" id="UP000008075">
    <property type="component" value="Chromosome"/>
</dbReference>
<dbReference type="PROSITE" id="PS50943">
    <property type="entry name" value="HTH_CROC1"/>
    <property type="match status" value="1"/>
</dbReference>
<dbReference type="SUPFAM" id="SSF47413">
    <property type="entry name" value="lambda repressor-like DNA-binding domains"/>
    <property type="match status" value="1"/>
</dbReference>
<dbReference type="SMART" id="SM00530">
    <property type="entry name" value="HTH_XRE"/>
    <property type="match status" value="1"/>
</dbReference>
<protein>
    <submittedName>
        <fullName evidence="2">Transcriptional regulator (Cro/CI family)</fullName>
    </submittedName>
</protein>
<evidence type="ECO:0000313" key="2">
    <source>
        <dbReference type="EMBL" id="CBJ91940.1"/>
    </source>
</evidence>
<dbReference type="CDD" id="cd00093">
    <property type="entry name" value="HTH_XRE"/>
    <property type="match status" value="1"/>
</dbReference>
<proteinExistence type="predicted"/>
<dbReference type="KEGG" id="xne:XNC1_3912"/>
<organism evidence="2 3">
    <name type="scientific">Xenorhabdus nematophila (strain ATCC 19061 / DSM 3370 / CCUG 14189 / LMG 1036 / NCIMB 9965 / AN6)</name>
    <dbReference type="NCBI Taxonomy" id="406817"/>
    <lineage>
        <taxon>Bacteria</taxon>
        <taxon>Pseudomonadati</taxon>
        <taxon>Pseudomonadota</taxon>
        <taxon>Gammaproteobacteria</taxon>
        <taxon>Enterobacterales</taxon>
        <taxon>Morganellaceae</taxon>
        <taxon>Xenorhabdus</taxon>
    </lineage>
</organism>
<accession>D3VBV1</accession>
<dbReference type="GeneID" id="24902450"/>
<dbReference type="SMR" id="D3VBV1"/>
<dbReference type="HOGENOM" id="CLU_1884980_0_0_6"/>
<dbReference type="eggNOG" id="COG1476">
    <property type="taxonomic scope" value="Bacteria"/>
</dbReference>
<evidence type="ECO:0000313" key="3">
    <source>
        <dbReference type="Proteomes" id="UP000008075"/>
    </source>
</evidence>